<accession>A0ABU5K0F4</accession>
<dbReference type="RefSeq" id="WP_017149524.1">
    <property type="nucleotide sequence ID" value="NZ_AKCS01000005.1"/>
</dbReference>
<sequence>MTLSQGIIKKWLLVFVLCFSMFFVFFPQSETSAATRIDSDSTRLYPRSKQSYTEYVYVYAGGQVGVYIDSYNDYDVEWLIRKSNGSVFKGPGVIYNNTKSGEINTRYTVPSSGLYRLELKQRYVSLASASGTISSWR</sequence>
<comment type="caution">
    <text evidence="1">The sequence shown here is derived from an EMBL/GenBank/DDBJ whole genome shotgun (WGS) entry which is preliminary data.</text>
</comment>
<proteinExistence type="predicted"/>
<dbReference type="EMBL" id="JAXOVW010000039">
    <property type="protein sequence ID" value="MDZ5608787.1"/>
    <property type="molecule type" value="Genomic_DNA"/>
</dbReference>
<organism evidence="1 2">
    <name type="scientific">Bacillus bingmayongensis</name>
    <dbReference type="NCBI Taxonomy" id="1150157"/>
    <lineage>
        <taxon>Bacteria</taxon>
        <taxon>Bacillati</taxon>
        <taxon>Bacillota</taxon>
        <taxon>Bacilli</taxon>
        <taxon>Bacillales</taxon>
        <taxon>Bacillaceae</taxon>
        <taxon>Bacillus</taxon>
    </lineage>
</organism>
<protein>
    <submittedName>
        <fullName evidence="1">Uncharacterized protein</fullName>
    </submittedName>
</protein>
<gene>
    <name evidence="1" type="ORF">U2I54_17360</name>
</gene>
<evidence type="ECO:0000313" key="1">
    <source>
        <dbReference type="EMBL" id="MDZ5608787.1"/>
    </source>
</evidence>
<reference evidence="2" key="1">
    <citation type="submission" date="2023-11" db="EMBL/GenBank/DDBJ databases">
        <title>Genome Sequence of Bacillus pseudomycoides stain BUPM19.</title>
        <authorList>
            <person name="Farhat A."/>
        </authorList>
    </citation>
    <scope>NUCLEOTIDE SEQUENCE [LARGE SCALE GENOMIC DNA]</scope>
    <source>
        <strain evidence="2">BUPM19</strain>
    </source>
</reference>
<dbReference type="Proteomes" id="UP001291930">
    <property type="component" value="Unassembled WGS sequence"/>
</dbReference>
<evidence type="ECO:0000313" key="2">
    <source>
        <dbReference type="Proteomes" id="UP001291930"/>
    </source>
</evidence>
<name>A0ABU5K0F4_9BACI</name>
<keyword evidence="2" id="KW-1185">Reference proteome</keyword>